<dbReference type="EMBL" id="QBLH01000200">
    <property type="protein sequence ID" value="TGZ57138.1"/>
    <property type="molecule type" value="Genomic_DNA"/>
</dbReference>
<evidence type="ECO:0000256" key="2">
    <source>
        <dbReference type="ARBA" id="ARBA00022475"/>
    </source>
</evidence>
<feature type="transmembrane region" description="Helical" evidence="6">
    <location>
        <begin position="510"/>
        <end position="529"/>
    </location>
</feature>
<feature type="transmembrane region" description="Helical" evidence="6">
    <location>
        <begin position="352"/>
        <end position="372"/>
    </location>
</feature>
<dbReference type="GO" id="GO:0050909">
    <property type="term" value="P:sensory perception of taste"/>
    <property type="evidence" value="ECO:0007669"/>
    <property type="project" value="InterPro"/>
</dbReference>
<feature type="transmembrane region" description="Helical" evidence="6">
    <location>
        <begin position="805"/>
        <end position="823"/>
    </location>
</feature>
<feature type="transmembrane region" description="Helical" evidence="6">
    <location>
        <begin position="384"/>
        <end position="404"/>
    </location>
</feature>
<name>A0A4S2L9G4_9HYME</name>
<comment type="subcellular location">
    <subcellularLocation>
        <location evidence="1">Cell membrane</location>
        <topology evidence="1">Multi-pass membrane protein</topology>
    </subcellularLocation>
</comment>
<evidence type="ECO:0000256" key="6">
    <source>
        <dbReference type="SAM" id="Phobius"/>
    </source>
</evidence>
<accession>A0A4S2L9G4</accession>
<feature type="transmembrane region" description="Helical" evidence="6">
    <location>
        <begin position="474"/>
        <end position="498"/>
    </location>
</feature>
<feature type="transmembrane region" description="Helical" evidence="6">
    <location>
        <begin position="568"/>
        <end position="594"/>
    </location>
</feature>
<feature type="transmembrane region" description="Helical" evidence="6">
    <location>
        <begin position="245"/>
        <end position="263"/>
    </location>
</feature>
<feature type="transmembrane region" description="Helical" evidence="6">
    <location>
        <begin position="903"/>
        <end position="927"/>
    </location>
</feature>
<keyword evidence="2" id="KW-1003">Cell membrane</keyword>
<evidence type="ECO:0000256" key="4">
    <source>
        <dbReference type="ARBA" id="ARBA00022989"/>
    </source>
</evidence>
<evidence type="ECO:0000313" key="7">
    <source>
        <dbReference type="EMBL" id="TGZ57138.1"/>
    </source>
</evidence>
<keyword evidence="8" id="KW-1185">Reference proteome</keyword>
<dbReference type="Proteomes" id="UP000310200">
    <property type="component" value="Unassembled WGS sequence"/>
</dbReference>
<dbReference type="Pfam" id="PF08395">
    <property type="entry name" value="7tm_7"/>
    <property type="match status" value="3"/>
</dbReference>
<evidence type="ECO:0008006" key="9">
    <source>
        <dbReference type="Google" id="ProtNLM"/>
    </source>
</evidence>
<feature type="transmembrane region" description="Helical" evidence="6">
    <location>
        <begin position="157"/>
        <end position="177"/>
    </location>
</feature>
<feature type="transmembrane region" description="Helical" evidence="6">
    <location>
        <begin position="843"/>
        <end position="862"/>
    </location>
</feature>
<sequence>MPVEGITGSVSLAGPSQQIVFDHSHDMTAVSHSVYGFQEFQDISIRSSGPLWPRVLPDLTFREIFFLRIVVETGQGWVYWDLVDSKSSINFPLAMELHALPSDVETVFVKVKKKQLKKLRGPDSPLYRATWPMIYIVRVFGFAPYNFSQDRLVPSNINLIFTAIATTFYSYVFYQVFSRFLSIKRGNKTLDETVNTKMFINYSVVMYELGLVTFTRRRFVRIWNALQDFDEEVRQLGYSRKETRTAVVAWILVIVTAALWIFINRLGMYTFGEKWTENMGYLMPYIVTSVAIYKFVAMAIFLGQRFHHLNTIAMQNLPFTSARGNGMIISQKTVFVKVKKKKLVKLRGPDSPLYRAIWPMIYIVRVFGFAPYNFSQDRLVPSNINLIFTATATTFYSYVFYQVFSRFLSIKRGNETLDATENTKIITNYSVVMYELGLTAFTRRSFVRIWNALQDFDEEVRQLGYPRRETRTAVVAWILVIVTAVIWTSISLIGMYAFAEKWTNNVAYMMPYVGTSVAIYKFVAMAIFLGQRFHHLNTIAMQNLPFTSTRGNGMIISKKYLLMKQWEVQMWSLISCLSAWLLGFLFQLLLLHIVCDFASAQWLLMKQPDVQMGPVISCLCTWLLAFVFQLLLLHIACDFASAQLSIDFPPAMELHALPFDVETVFAKVKKKQLKKLVKLRGPDSPLYRATWPMICIVRVFGLAPYNFSQDRLVPSNINLIFTAIATIFYSYALYQVFNRFLSVKRETETLDGTESTKIFINYSVVMYELGLATFTRRIFVRIWNALQDFDEEVRQLGYPRKETRTAVIAWILVIVSAAIWIFINRIGMYAFGEKWTDNMEYMMPYIGTSVAIYKFVAMAIFLGQRFHHLNTIAMKNLPFTSARGNGMIISKKWLLMKQWNVQMWPLVSCLCTWLLEFVFQLLLIHIACDFASAQIKL</sequence>
<dbReference type="InterPro" id="IPR013604">
    <property type="entry name" value="7TM_chemorcpt"/>
</dbReference>
<organism evidence="7 8">
    <name type="scientific">Temnothorax longispinosus</name>
    <dbReference type="NCBI Taxonomy" id="300112"/>
    <lineage>
        <taxon>Eukaryota</taxon>
        <taxon>Metazoa</taxon>
        <taxon>Ecdysozoa</taxon>
        <taxon>Arthropoda</taxon>
        <taxon>Hexapoda</taxon>
        <taxon>Insecta</taxon>
        <taxon>Pterygota</taxon>
        <taxon>Neoptera</taxon>
        <taxon>Endopterygota</taxon>
        <taxon>Hymenoptera</taxon>
        <taxon>Apocrita</taxon>
        <taxon>Aculeata</taxon>
        <taxon>Formicoidea</taxon>
        <taxon>Formicidae</taxon>
        <taxon>Myrmicinae</taxon>
        <taxon>Temnothorax</taxon>
    </lineage>
</organism>
<feature type="transmembrane region" description="Helical" evidence="6">
    <location>
        <begin position="717"/>
        <end position="737"/>
    </location>
</feature>
<comment type="caution">
    <text evidence="7">The sequence shown here is derived from an EMBL/GenBank/DDBJ whole genome shotgun (WGS) entry which is preliminary data.</text>
</comment>
<reference evidence="7 8" key="1">
    <citation type="journal article" date="2019" name="Philos. Trans. R. Soc. Lond., B, Biol. Sci.">
        <title>Ant behaviour and brain gene expression of defending hosts depend on the ecological success of the intruding social parasite.</title>
        <authorList>
            <person name="Kaur R."/>
            <person name="Stoldt M."/>
            <person name="Jongepier E."/>
            <person name="Feldmeyer B."/>
            <person name="Menzel F."/>
            <person name="Bornberg-Bauer E."/>
            <person name="Foitzik S."/>
        </authorList>
    </citation>
    <scope>NUCLEOTIDE SEQUENCE [LARGE SCALE GENOMIC DNA]</scope>
    <source>
        <tissue evidence="7">Whole body</tissue>
    </source>
</reference>
<dbReference type="AlphaFoldDB" id="A0A4S2L9G4"/>
<evidence type="ECO:0000313" key="8">
    <source>
        <dbReference type="Proteomes" id="UP000310200"/>
    </source>
</evidence>
<evidence type="ECO:0000256" key="5">
    <source>
        <dbReference type="ARBA" id="ARBA00023136"/>
    </source>
</evidence>
<evidence type="ECO:0000256" key="1">
    <source>
        <dbReference type="ARBA" id="ARBA00004651"/>
    </source>
</evidence>
<evidence type="ECO:0000256" key="3">
    <source>
        <dbReference type="ARBA" id="ARBA00022692"/>
    </source>
</evidence>
<protein>
    <recommendedName>
        <fullName evidence="9">Gustatory receptor</fullName>
    </recommendedName>
</protein>
<dbReference type="GO" id="GO:0005886">
    <property type="term" value="C:plasma membrane"/>
    <property type="evidence" value="ECO:0007669"/>
    <property type="project" value="UniProtKB-SubCell"/>
</dbReference>
<feature type="transmembrane region" description="Helical" evidence="6">
    <location>
        <begin position="283"/>
        <end position="302"/>
    </location>
</feature>
<proteinExistence type="predicted"/>
<feature type="transmembrane region" description="Helical" evidence="6">
    <location>
        <begin position="614"/>
        <end position="636"/>
    </location>
</feature>
<gene>
    <name evidence="7" type="ORF">DBV15_10566</name>
</gene>
<dbReference type="STRING" id="300112.A0A4S2L9G4"/>
<keyword evidence="5 6" id="KW-0472">Membrane</keyword>
<keyword evidence="4 6" id="KW-1133">Transmembrane helix</keyword>
<keyword evidence="3 6" id="KW-0812">Transmembrane</keyword>